<dbReference type="GO" id="GO:0032259">
    <property type="term" value="P:methylation"/>
    <property type="evidence" value="ECO:0007669"/>
    <property type="project" value="InterPro"/>
</dbReference>
<organism evidence="1 2">
    <name type="scientific">Oricola thermophila</name>
    <dbReference type="NCBI Taxonomy" id="2742145"/>
    <lineage>
        <taxon>Bacteria</taxon>
        <taxon>Pseudomonadati</taxon>
        <taxon>Pseudomonadota</taxon>
        <taxon>Alphaproteobacteria</taxon>
        <taxon>Hyphomicrobiales</taxon>
        <taxon>Ahrensiaceae</taxon>
        <taxon>Oricola</taxon>
    </lineage>
</organism>
<dbReference type="KEGG" id="orm:HTY61_04865"/>
<dbReference type="InterPro" id="IPR002052">
    <property type="entry name" value="DNA_methylase_N6_adenine_CS"/>
</dbReference>
<dbReference type="Proteomes" id="UP000509367">
    <property type="component" value="Chromosome"/>
</dbReference>
<evidence type="ECO:0008006" key="3">
    <source>
        <dbReference type="Google" id="ProtNLM"/>
    </source>
</evidence>
<protein>
    <recommendedName>
        <fullName evidence="3">Class I SAM-dependent methyltransferase</fullName>
    </recommendedName>
</protein>
<sequence length="175" mass="19964">MGKRSSFKRRPQDDYPTIDGRAVHALLPFIRDVHFYAEPCAGKGRLIRHLEAFGKYAAFSGDIADGFNALEWDGQSDQPFDAIITNPPWSRPILHPMIDRFQRIAPTWLLFDADWAHTKQAAPFLPHCSDIVSVGRLKWIENSPYTGKDNCAWYRFDAKHVAGPRFHGQRVEEAA</sequence>
<dbReference type="EMBL" id="CP054836">
    <property type="protein sequence ID" value="QKV17835.1"/>
    <property type="molecule type" value="Genomic_DNA"/>
</dbReference>
<name>A0A6N1VE06_9HYPH</name>
<evidence type="ECO:0000313" key="1">
    <source>
        <dbReference type="EMBL" id="QKV17835.1"/>
    </source>
</evidence>
<dbReference type="GO" id="GO:0003676">
    <property type="term" value="F:nucleic acid binding"/>
    <property type="evidence" value="ECO:0007669"/>
    <property type="project" value="InterPro"/>
</dbReference>
<accession>A0A6N1VE06</accession>
<dbReference type="PROSITE" id="PS00092">
    <property type="entry name" value="N6_MTASE"/>
    <property type="match status" value="1"/>
</dbReference>
<dbReference type="SUPFAM" id="SSF53335">
    <property type="entry name" value="S-adenosyl-L-methionine-dependent methyltransferases"/>
    <property type="match status" value="1"/>
</dbReference>
<dbReference type="RefSeq" id="WP_175275732.1">
    <property type="nucleotide sequence ID" value="NZ_CP054836.1"/>
</dbReference>
<dbReference type="AlphaFoldDB" id="A0A6N1VE06"/>
<reference evidence="1 2" key="1">
    <citation type="submission" date="2020-06" db="EMBL/GenBank/DDBJ databases">
        <title>Oricola thermophila sp. nov. isolated from a tidal sediments.</title>
        <authorList>
            <person name="Kwon K.K."/>
            <person name="Yang S.-H."/>
            <person name="Park M.-J."/>
        </authorList>
    </citation>
    <scope>NUCLEOTIDE SEQUENCE [LARGE SCALE GENOMIC DNA]</scope>
    <source>
        <strain evidence="1 2">MEBiC13590</strain>
    </source>
</reference>
<evidence type="ECO:0000313" key="2">
    <source>
        <dbReference type="Proteomes" id="UP000509367"/>
    </source>
</evidence>
<dbReference type="InterPro" id="IPR029063">
    <property type="entry name" value="SAM-dependent_MTases_sf"/>
</dbReference>
<proteinExistence type="predicted"/>
<gene>
    <name evidence="1" type="ORF">HTY61_04865</name>
</gene>
<dbReference type="GO" id="GO:0008168">
    <property type="term" value="F:methyltransferase activity"/>
    <property type="evidence" value="ECO:0007669"/>
    <property type="project" value="InterPro"/>
</dbReference>
<keyword evidence="2" id="KW-1185">Reference proteome</keyword>